<name>A0A015MKT5_RHIIW</name>
<organism evidence="1 2">
    <name type="scientific">Rhizophagus irregularis (strain DAOM 197198w)</name>
    <name type="common">Glomus intraradices</name>
    <dbReference type="NCBI Taxonomy" id="1432141"/>
    <lineage>
        <taxon>Eukaryota</taxon>
        <taxon>Fungi</taxon>
        <taxon>Fungi incertae sedis</taxon>
        <taxon>Mucoromycota</taxon>
        <taxon>Glomeromycotina</taxon>
        <taxon>Glomeromycetes</taxon>
        <taxon>Glomerales</taxon>
        <taxon>Glomeraceae</taxon>
        <taxon>Rhizophagus</taxon>
    </lineage>
</organism>
<comment type="caution">
    <text evidence="1">The sequence shown here is derived from an EMBL/GenBank/DDBJ whole genome shotgun (WGS) entry which is preliminary data.</text>
</comment>
<accession>A0A015MKT5</accession>
<reference evidence="1 2" key="1">
    <citation type="submission" date="2014-02" db="EMBL/GenBank/DDBJ databases">
        <title>Single nucleus genome sequencing reveals high similarity among nuclei of an endomycorrhizal fungus.</title>
        <authorList>
            <person name="Lin K."/>
            <person name="Geurts R."/>
            <person name="Zhang Z."/>
            <person name="Limpens E."/>
            <person name="Saunders D.G."/>
            <person name="Mu D."/>
            <person name="Pang E."/>
            <person name="Cao H."/>
            <person name="Cha H."/>
            <person name="Lin T."/>
            <person name="Zhou Q."/>
            <person name="Shang Y."/>
            <person name="Li Y."/>
            <person name="Ivanov S."/>
            <person name="Sharma T."/>
            <person name="Velzen R.V."/>
            <person name="Ruijter N.D."/>
            <person name="Aanen D.K."/>
            <person name="Win J."/>
            <person name="Kamoun S."/>
            <person name="Bisseling T."/>
            <person name="Huang S."/>
        </authorList>
    </citation>
    <scope>NUCLEOTIDE SEQUENCE [LARGE SCALE GENOMIC DNA]</scope>
    <source>
        <strain evidence="2">DAOM197198w</strain>
    </source>
</reference>
<dbReference type="AlphaFoldDB" id="A0A015MKT5"/>
<evidence type="ECO:0000313" key="2">
    <source>
        <dbReference type="Proteomes" id="UP000022910"/>
    </source>
</evidence>
<protein>
    <submittedName>
        <fullName evidence="1">Uncharacterized protein</fullName>
    </submittedName>
</protein>
<evidence type="ECO:0000313" key="1">
    <source>
        <dbReference type="EMBL" id="EXX67468.1"/>
    </source>
</evidence>
<keyword evidence="2" id="KW-1185">Reference proteome</keyword>
<dbReference type="EMBL" id="JEMT01017721">
    <property type="protein sequence ID" value="EXX67468.1"/>
    <property type="molecule type" value="Genomic_DNA"/>
</dbReference>
<dbReference type="OrthoDB" id="2305610at2759"/>
<dbReference type="Proteomes" id="UP000022910">
    <property type="component" value="Unassembled WGS sequence"/>
</dbReference>
<proteinExistence type="predicted"/>
<dbReference type="HOGENOM" id="CLU_125605_1_0_1"/>
<gene>
    <name evidence="1" type="ORF">RirG_114070</name>
</gene>
<sequence length="100" mass="11316">MDGLLITMPWIISQRIISTTIREGDELSRCVFHFKDIQELHTVRDGICNANLIPNGFHIPRGLQASGTNNPVPLGQAYLVIKLGVKKSEFLEDIKFFHQI</sequence>